<dbReference type="AlphaFoldDB" id="A0A4R1AUP3"/>
<dbReference type="PANTHER" id="PTHR45453:SF2">
    <property type="entry name" value="HISTIDINE KINASE"/>
    <property type="match status" value="1"/>
</dbReference>
<evidence type="ECO:0000256" key="2">
    <source>
        <dbReference type="ARBA" id="ARBA00004651"/>
    </source>
</evidence>
<keyword evidence="12 13" id="KW-0472">Membrane</keyword>
<dbReference type="GO" id="GO:0004721">
    <property type="term" value="F:phosphoprotein phosphatase activity"/>
    <property type="evidence" value="ECO:0007669"/>
    <property type="project" value="TreeGrafter"/>
</dbReference>
<dbReference type="PRINTS" id="PR00344">
    <property type="entry name" value="BCTRLSENSOR"/>
</dbReference>
<dbReference type="GO" id="GO:0000155">
    <property type="term" value="F:phosphorelay sensor kinase activity"/>
    <property type="evidence" value="ECO:0007669"/>
    <property type="project" value="TreeGrafter"/>
</dbReference>
<dbReference type="GO" id="GO:0005524">
    <property type="term" value="F:ATP binding"/>
    <property type="evidence" value="ECO:0007669"/>
    <property type="project" value="UniProtKB-KW"/>
</dbReference>
<evidence type="ECO:0000313" key="16">
    <source>
        <dbReference type="Proteomes" id="UP000293846"/>
    </source>
</evidence>
<evidence type="ECO:0000256" key="6">
    <source>
        <dbReference type="ARBA" id="ARBA00022692"/>
    </source>
</evidence>
<comment type="subcellular location">
    <subcellularLocation>
        <location evidence="2">Cell membrane</location>
        <topology evidence="2">Multi-pass membrane protein</topology>
    </subcellularLocation>
</comment>
<dbReference type="SMART" id="SM00387">
    <property type="entry name" value="HATPase_c"/>
    <property type="match status" value="1"/>
</dbReference>
<dbReference type="InterPro" id="IPR036890">
    <property type="entry name" value="HATPase_C_sf"/>
</dbReference>
<dbReference type="PROSITE" id="PS50109">
    <property type="entry name" value="HIS_KIN"/>
    <property type="match status" value="1"/>
</dbReference>
<dbReference type="EC" id="2.7.13.3" evidence="3"/>
<evidence type="ECO:0000256" key="8">
    <source>
        <dbReference type="ARBA" id="ARBA00022777"/>
    </source>
</evidence>
<dbReference type="Pfam" id="PF02518">
    <property type="entry name" value="HATPase_c"/>
    <property type="match status" value="1"/>
</dbReference>
<proteinExistence type="predicted"/>
<name>A0A4R1AUP3_9BACI</name>
<sequence length="334" mass="39458">MIRTFLKERRSWIVFFVSIQLLALMIGYIDSAGSFRSVQYYVFLSTIIFMVFIYVRYIKESRFYQCLEEREDDLDVSNIPEPDSPFEWIIDNSISNQIKRLKHESEQNLLLLEQEKDELLLWIHEVKTPLTAMHLMIDRIEDKMLKTQMTYEWLRIHLLLDQQLHQKRIPFIKNDLYIEHTNLEDLIFKEIRTLQSWCMQKGIGFDINLEVEEVLSDTKWLSFIIRQLLTNAVKYSDSADIIIRSYQQDEHTKLEVRDFGRGIDQKDLSRIFDKGFTSTTSHHDTSSTGMGLYLSKKAADSLQVRINVQSRLSAGTTFTLIFPKKNEFVNITGM</sequence>
<evidence type="ECO:0000256" key="4">
    <source>
        <dbReference type="ARBA" id="ARBA00022475"/>
    </source>
</evidence>
<keyword evidence="7" id="KW-0547">Nucleotide-binding</keyword>
<dbReference type="Gene3D" id="3.30.565.10">
    <property type="entry name" value="Histidine kinase-like ATPase, C-terminal domain"/>
    <property type="match status" value="1"/>
</dbReference>
<evidence type="ECO:0000256" key="9">
    <source>
        <dbReference type="ARBA" id="ARBA00022840"/>
    </source>
</evidence>
<evidence type="ECO:0000313" key="15">
    <source>
        <dbReference type="EMBL" id="TCJ03889.1"/>
    </source>
</evidence>
<dbReference type="STRING" id="1742358.GCA_001439605_00150"/>
<feature type="domain" description="Histidine kinase" evidence="14">
    <location>
        <begin position="121"/>
        <end position="326"/>
    </location>
</feature>
<dbReference type="OrthoDB" id="9780487at2"/>
<evidence type="ECO:0000256" key="10">
    <source>
        <dbReference type="ARBA" id="ARBA00022989"/>
    </source>
</evidence>
<feature type="transmembrane region" description="Helical" evidence="13">
    <location>
        <begin position="38"/>
        <end position="55"/>
    </location>
</feature>
<gene>
    <name evidence="15" type="ORF">E0Y62_11975</name>
</gene>
<comment type="catalytic activity">
    <reaction evidence="1">
        <text>ATP + protein L-histidine = ADP + protein N-phospho-L-histidine.</text>
        <dbReference type="EC" id="2.7.13.3"/>
    </reaction>
</comment>
<dbReference type="SUPFAM" id="SSF55874">
    <property type="entry name" value="ATPase domain of HSP90 chaperone/DNA topoisomerase II/histidine kinase"/>
    <property type="match status" value="1"/>
</dbReference>
<dbReference type="RefSeq" id="WP_131236997.1">
    <property type="nucleotide sequence ID" value="NZ_SJTH01000012.1"/>
</dbReference>
<accession>A0A4R1AUP3</accession>
<organism evidence="15 16">
    <name type="scientific">Cytobacillus praedii</name>
    <dbReference type="NCBI Taxonomy" id="1742358"/>
    <lineage>
        <taxon>Bacteria</taxon>
        <taxon>Bacillati</taxon>
        <taxon>Bacillota</taxon>
        <taxon>Bacilli</taxon>
        <taxon>Bacillales</taxon>
        <taxon>Bacillaceae</taxon>
        <taxon>Cytobacillus</taxon>
    </lineage>
</organism>
<keyword evidence="10 13" id="KW-1133">Transmembrane helix</keyword>
<evidence type="ECO:0000256" key="13">
    <source>
        <dbReference type="SAM" id="Phobius"/>
    </source>
</evidence>
<evidence type="ECO:0000259" key="14">
    <source>
        <dbReference type="PROSITE" id="PS50109"/>
    </source>
</evidence>
<evidence type="ECO:0000256" key="11">
    <source>
        <dbReference type="ARBA" id="ARBA00023012"/>
    </source>
</evidence>
<keyword evidence="6 13" id="KW-0812">Transmembrane</keyword>
<keyword evidence="11" id="KW-0902">Two-component regulatory system</keyword>
<keyword evidence="9" id="KW-0067">ATP-binding</keyword>
<dbReference type="Proteomes" id="UP000293846">
    <property type="component" value="Unassembled WGS sequence"/>
</dbReference>
<evidence type="ECO:0000256" key="1">
    <source>
        <dbReference type="ARBA" id="ARBA00000085"/>
    </source>
</evidence>
<dbReference type="GO" id="GO:0016036">
    <property type="term" value="P:cellular response to phosphate starvation"/>
    <property type="evidence" value="ECO:0007669"/>
    <property type="project" value="TreeGrafter"/>
</dbReference>
<dbReference type="InterPro" id="IPR050351">
    <property type="entry name" value="BphY/WalK/GraS-like"/>
</dbReference>
<comment type="caution">
    <text evidence="15">The sequence shown here is derived from an EMBL/GenBank/DDBJ whole genome shotgun (WGS) entry which is preliminary data.</text>
</comment>
<dbReference type="GO" id="GO:0005886">
    <property type="term" value="C:plasma membrane"/>
    <property type="evidence" value="ECO:0007669"/>
    <property type="project" value="UniProtKB-SubCell"/>
</dbReference>
<evidence type="ECO:0000256" key="3">
    <source>
        <dbReference type="ARBA" id="ARBA00012438"/>
    </source>
</evidence>
<dbReference type="InterPro" id="IPR004358">
    <property type="entry name" value="Sig_transdc_His_kin-like_C"/>
</dbReference>
<dbReference type="InterPro" id="IPR005467">
    <property type="entry name" value="His_kinase_dom"/>
</dbReference>
<keyword evidence="8 15" id="KW-0418">Kinase</keyword>
<keyword evidence="5" id="KW-0808">Transferase</keyword>
<dbReference type="InterPro" id="IPR003594">
    <property type="entry name" value="HATPase_dom"/>
</dbReference>
<dbReference type="EMBL" id="SJTH01000012">
    <property type="protein sequence ID" value="TCJ03889.1"/>
    <property type="molecule type" value="Genomic_DNA"/>
</dbReference>
<keyword evidence="16" id="KW-1185">Reference proteome</keyword>
<dbReference type="PANTHER" id="PTHR45453">
    <property type="entry name" value="PHOSPHATE REGULON SENSOR PROTEIN PHOR"/>
    <property type="match status" value="1"/>
</dbReference>
<evidence type="ECO:0000256" key="7">
    <source>
        <dbReference type="ARBA" id="ARBA00022741"/>
    </source>
</evidence>
<reference evidence="15 16" key="1">
    <citation type="submission" date="2019-03" db="EMBL/GenBank/DDBJ databases">
        <authorList>
            <person name="Jensen L."/>
            <person name="Storgaard J."/>
            <person name="Sulaj E."/>
            <person name="Schramm A."/>
            <person name="Marshall I.P.G."/>
        </authorList>
    </citation>
    <scope>NUCLEOTIDE SEQUENCE [LARGE SCALE GENOMIC DNA]</scope>
    <source>
        <strain evidence="15 16">2017H2G3</strain>
    </source>
</reference>
<evidence type="ECO:0000256" key="5">
    <source>
        <dbReference type="ARBA" id="ARBA00022679"/>
    </source>
</evidence>
<evidence type="ECO:0000256" key="12">
    <source>
        <dbReference type="ARBA" id="ARBA00023136"/>
    </source>
</evidence>
<keyword evidence="4" id="KW-1003">Cell membrane</keyword>
<protein>
    <recommendedName>
        <fullName evidence="3">histidine kinase</fullName>
        <ecNumber evidence="3">2.7.13.3</ecNumber>
    </recommendedName>
</protein>
<feature type="transmembrane region" description="Helical" evidence="13">
    <location>
        <begin position="12"/>
        <end position="32"/>
    </location>
</feature>